<gene>
    <name evidence="3" type="primary">pcaI</name>
    <name evidence="3" type="ORF">TG4357_01320</name>
</gene>
<dbReference type="InterPro" id="IPR004163">
    <property type="entry name" value="CoA_transf_BS"/>
</dbReference>
<keyword evidence="2 3" id="KW-0808">Transferase</keyword>
<protein>
    <submittedName>
        <fullName evidence="3">3-oxoadipate CoA-transferase subunit A</fullName>
        <ecNumber evidence="3">2.8.3.6</ecNumber>
    </submittedName>
</protein>
<reference evidence="3 4" key="1">
    <citation type="submission" date="2015-09" db="EMBL/GenBank/DDBJ databases">
        <authorList>
            <consortium name="Swine Surveillance"/>
        </authorList>
    </citation>
    <scope>NUCLEOTIDE SEQUENCE [LARGE SCALE GENOMIC DNA]</scope>
    <source>
        <strain evidence="3 4">CECT 4357</strain>
    </source>
</reference>
<dbReference type="GO" id="GO:0047569">
    <property type="term" value="F:3-oxoadipate CoA-transferase activity"/>
    <property type="evidence" value="ECO:0007669"/>
    <property type="project" value="UniProtKB-EC"/>
</dbReference>
<dbReference type="Pfam" id="PF01144">
    <property type="entry name" value="CoA_trans"/>
    <property type="match status" value="1"/>
</dbReference>
<dbReference type="AlphaFoldDB" id="A0A0P1F8N9"/>
<evidence type="ECO:0000313" key="4">
    <source>
        <dbReference type="Proteomes" id="UP000051587"/>
    </source>
</evidence>
<dbReference type="NCBIfam" id="TIGR02429">
    <property type="entry name" value="pcaI_scoA_fam"/>
    <property type="match status" value="1"/>
</dbReference>
<proteinExistence type="inferred from homology"/>
<dbReference type="InterPro" id="IPR004165">
    <property type="entry name" value="CoA_trans_fam_I"/>
</dbReference>
<dbReference type="SMART" id="SM00882">
    <property type="entry name" value="CoA_trans"/>
    <property type="match status" value="1"/>
</dbReference>
<dbReference type="InterPro" id="IPR037171">
    <property type="entry name" value="NagB/RpiA_transferase-like"/>
</dbReference>
<dbReference type="PANTHER" id="PTHR13707">
    <property type="entry name" value="KETOACID-COENZYME A TRANSFERASE"/>
    <property type="match status" value="1"/>
</dbReference>
<dbReference type="EC" id="2.8.3.6" evidence="3"/>
<keyword evidence="4" id="KW-1185">Reference proteome</keyword>
<name>A0A0P1F8N9_THAGE</name>
<organism evidence="3 4">
    <name type="scientific">Thalassovita gelatinovora</name>
    <name type="common">Thalassobius gelatinovorus</name>
    <dbReference type="NCBI Taxonomy" id="53501"/>
    <lineage>
        <taxon>Bacteria</taxon>
        <taxon>Pseudomonadati</taxon>
        <taxon>Pseudomonadota</taxon>
        <taxon>Alphaproteobacteria</taxon>
        <taxon>Rhodobacterales</taxon>
        <taxon>Roseobacteraceae</taxon>
        <taxon>Thalassovita</taxon>
    </lineage>
</organism>
<sequence>MDKRLASVTEAVSGIPDGATVMIGGFGGSGAPIELIHALIDHGAKGLTVVNNNAGNGHVGLAALIEQGQVDKLICSFPRGPSSEVFTERYRAGTILLELVPQGTLAERIRAGGAGIPAFYTPTSYGTDLAKGKPVAEFDGRMYVQERWLKADFALIKAEAADPHGNLTYRMTARNFNPIMAMASKTTIAQVTEIVDLGGIDPEQVITPGIFVDHVVEVATPQQEEVLNRAEAVYP</sequence>
<dbReference type="PROSITE" id="PS01273">
    <property type="entry name" value="COA_TRANSF_1"/>
    <property type="match status" value="1"/>
</dbReference>
<dbReference type="RefSeq" id="WP_058262067.1">
    <property type="nucleotide sequence ID" value="NZ_CP051181.1"/>
</dbReference>
<dbReference type="Proteomes" id="UP000051587">
    <property type="component" value="Unassembled WGS sequence"/>
</dbReference>
<evidence type="ECO:0000256" key="2">
    <source>
        <dbReference type="ARBA" id="ARBA00022679"/>
    </source>
</evidence>
<dbReference type="SUPFAM" id="SSF100950">
    <property type="entry name" value="NagB/RpiA/CoA transferase-like"/>
    <property type="match status" value="1"/>
</dbReference>
<dbReference type="Gene3D" id="3.40.1080.10">
    <property type="entry name" value="Glutaconate Coenzyme A-transferase"/>
    <property type="match status" value="1"/>
</dbReference>
<evidence type="ECO:0000313" key="3">
    <source>
        <dbReference type="EMBL" id="CUH64501.1"/>
    </source>
</evidence>
<dbReference type="EMBL" id="CYSA01000015">
    <property type="protein sequence ID" value="CUH64501.1"/>
    <property type="molecule type" value="Genomic_DNA"/>
</dbReference>
<dbReference type="STRING" id="53501.SAMN04488043_102357"/>
<comment type="similarity">
    <text evidence="1">Belongs to the 3-oxoacid CoA-transferase subunit A family.</text>
</comment>
<dbReference type="PANTHER" id="PTHR13707:SF60">
    <property type="entry name" value="ACETATE COA-TRANSFERASE SUBUNIT ALPHA"/>
    <property type="match status" value="1"/>
</dbReference>
<evidence type="ECO:0000256" key="1">
    <source>
        <dbReference type="ARBA" id="ARBA00005612"/>
    </source>
</evidence>
<accession>A0A0P1F8N9</accession>
<dbReference type="InterPro" id="IPR012792">
    <property type="entry name" value="3-oxoacid_CoA-transf_A"/>
</dbReference>
<dbReference type="OrthoDB" id="9777193at2"/>